<accession>A0ACB8RKT4</accession>
<organism evidence="1 2">
    <name type="scientific">Auriscalpium vulgare</name>
    <dbReference type="NCBI Taxonomy" id="40419"/>
    <lineage>
        <taxon>Eukaryota</taxon>
        <taxon>Fungi</taxon>
        <taxon>Dikarya</taxon>
        <taxon>Basidiomycota</taxon>
        <taxon>Agaricomycotina</taxon>
        <taxon>Agaricomycetes</taxon>
        <taxon>Russulales</taxon>
        <taxon>Auriscalpiaceae</taxon>
        <taxon>Auriscalpium</taxon>
    </lineage>
</organism>
<proteinExistence type="predicted"/>
<sequence>MTSSQPLPTPPLASASSSPVFTPPPASSSQGAASPQTSSSLAGAVAPQAEHSVSLDLILAQIQNSNSLTALTATLRHAPAAALASGDGPAGLNIPNHTLGILFILSARLHAGAPVPGGYIEEFARRFDPVQARHAPERVSLLAKGIIQRAEALGNLKIAIDPLHELLTRYPPDLSYLTPLHAIFLNACITAQHPPPLSVLLTPIENISLALAPDLTYTDHLLHHYLSGIALAVAKRWAAAAEAFEICASAPVSGAPGRGAGSMQGMRGMGGPMSLLSVAGGPSSEASAVQMDAAKKLLLVQLIFHGKTLPLPKYTHGAVANVRNTPYGAFAKAYPKGAALRAVAGKEEGLFAHDGNLGLVKQAIDRAPRWAIKKLTETYLTLGLREIGRNVGIEDTEEVRRIVLSMIELGEMNATIAADGTVSFEDDAPLAVSRAQVDGVLRAAQEQEQRLRELEREMARSKEYLIKAVRGREEGPSAGGWPDEEMGAVGGWVEETVF</sequence>
<reference evidence="1" key="1">
    <citation type="submission" date="2021-02" db="EMBL/GenBank/DDBJ databases">
        <authorList>
            <consortium name="DOE Joint Genome Institute"/>
            <person name="Ahrendt S."/>
            <person name="Looney B.P."/>
            <person name="Miyauchi S."/>
            <person name="Morin E."/>
            <person name="Drula E."/>
            <person name="Courty P.E."/>
            <person name="Chicoki N."/>
            <person name="Fauchery L."/>
            <person name="Kohler A."/>
            <person name="Kuo A."/>
            <person name="Labutti K."/>
            <person name="Pangilinan J."/>
            <person name="Lipzen A."/>
            <person name="Riley R."/>
            <person name="Andreopoulos W."/>
            <person name="He G."/>
            <person name="Johnson J."/>
            <person name="Barry K.W."/>
            <person name="Grigoriev I.V."/>
            <person name="Nagy L."/>
            <person name="Hibbett D."/>
            <person name="Henrissat B."/>
            <person name="Matheny P.B."/>
            <person name="Labbe J."/>
            <person name="Martin F."/>
        </authorList>
    </citation>
    <scope>NUCLEOTIDE SEQUENCE</scope>
    <source>
        <strain evidence="1">FP105234-sp</strain>
    </source>
</reference>
<evidence type="ECO:0000313" key="2">
    <source>
        <dbReference type="Proteomes" id="UP000814033"/>
    </source>
</evidence>
<gene>
    <name evidence="1" type="ORF">FA95DRAFT_1561817</name>
</gene>
<comment type="caution">
    <text evidence="1">The sequence shown here is derived from an EMBL/GenBank/DDBJ whole genome shotgun (WGS) entry which is preliminary data.</text>
</comment>
<evidence type="ECO:0000313" key="1">
    <source>
        <dbReference type="EMBL" id="KAI0044779.1"/>
    </source>
</evidence>
<name>A0ACB8RKT4_9AGAM</name>
<protein>
    <submittedName>
        <fullName evidence="1">Uncharacterized protein</fullName>
    </submittedName>
</protein>
<dbReference type="Proteomes" id="UP000814033">
    <property type="component" value="Unassembled WGS sequence"/>
</dbReference>
<dbReference type="EMBL" id="MU275971">
    <property type="protein sequence ID" value="KAI0044779.1"/>
    <property type="molecule type" value="Genomic_DNA"/>
</dbReference>
<reference evidence="1" key="2">
    <citation type="journal article" date="2022" name="New Phytol.">
        <title>Evolutionary transition to the ectomycorrhizal habit in the genomes of a hyperdiverse lineage of mushroom-forming fungi.</title>
        <authorList>
            <person name="Looney B."/>
            <person name="Miyauchi S."/>
            <person name="Morin E."/>
            <person name="Drula E."/>
            <person name="Courty P.E."/>
            <person name="Kohler A."/>
            <person name="Kuo A."/>
            <person name="LaButti K."/>
            <person name="Pangilinan J."/>
            <person name="Lipzen A."/>
            <person name="Riley R."/>
            <person name="Andreopoulos W."/>
            <person name="He G."/>
            <person name="Johnson J."/>
            <person name="Nolan M."/>
            <person name="Tritt A."/>
            <person name="Barry K.W."/>
            <person name="Grigoriev I.V."/>
            <person name="Nagy L.G."/>
            <person name="Hibbett D."/>
            <person name="Henrissat B."/>
            <person name="Matheny P.B."/>
            <person name="Labbe J."/>
            <person name="Martin F.M."/>
        </authorList>
    </citation>
    <scope>NUCLEOTIDE SEQUENCE</scope>
    <source>
        <strain evidence="1">FP105234-sp</strain>
    </source>
</reference>
<keyword evidence="2" id="KW-1185">Reference proteome</keyword>